<dbReference type="Gene3D" id="3.20.20.370">
    <property type="entry name" value="Glycoside hydrolase/deacetylase"/>
    <property type="match status" value="1"/>
</dbReference>
<dbReference type="KEGG" id="ptaw:DW352_20130"/>
<protein>
    <submittedName>
        <fullName evidence="2">Divergent polysaccharide deacetylase family protein</fullName>
    </submittedName>
</protein>
<evidence type="ECO:0000313" key="2">
    <source>
        <dbReference type="EMBL" id="AXK82629.1"/>
    </source>
</evidence>
<evidence type="ECO:0000313" key="3">
    <source>
        <dbReference type="Proteomes" id="UP000254889"/>
    </source>
</evidence>
<dbReference type="CDD" id="cd10936">
    <property type="entry name" value="CE4_DAC2"/>
    <property type="match status" value="1"/>
</dbReference>
<evidence type="ECO:0000256" key="1">
    <source>
        <dbReference type="SAM" id="MobiDB-lite"/>
    </source>
</evidence>
<keyword evidence="3" id="KW-1185">Reference proteome</keyword>
<dbReference type="PANTHER" id="PTHR30105">
    <property type="entry name" value="UNCHARACTERIZED YIBQ-RELATED"/>
    <property type="match status" value="1"/>
</dbReference>
<dbReference type="Pfam" id="PF04748">
    <property type="entry name" value="Polysacc_deac_2"/>
    <property type="match status" value="1"/>
</dbReference>
<dbReference type="EMBL" id="CP031417">
    <property type="protein sequence ID" value="AXK82629.1"/>
    <property type="molecule type" value="Genomic_DNA"/>
</dbReference>
<feature type="region of interest" description="Disordered" evidence="1">
    <location>
        <begin position="1"/>
        <end position="24"/>
    </location>
</feature>
<feature type="compositionally biased region" description="Polar residues" evidence="1">
    <location>
        <begin position="96"/>
        <end position="110"/>
    </location>
</feature>
<proteinExistence type="predicted"/>
<name>A0A346A0D2_9HYPH</name>
<dbReference type="SUPFAM" id="SSF88713">
    <property type="entry name" value="Glycoside hydrolase/deacetylase"/>
    <property type="match status" value="1"/>
</dbReference>
<dbReference type="AlphaFoldDB" id="A0A346A0D2"/>
<dbReference type="InterPro" id="IPR006837">
    <property type="entry name" value="Divergent_DAC"/>
</dbReference>
<sequence length="396" mass="40859">MAPDDLNAPLGQDKSKKPSKLGKPSIGIPQLLAGALALSGVVVIGWAAFVDDPLGGEPMAVVSTKPEPGAAVDASAPEAAVAKIAPSETPAPPPNGTKTVTIIDGSSGSRQEVAIPGNQSGATPAAPRMSADPKLLETTRHGAIPKIGADGARPSIVYAKPRQLSAAEKNIPRIGIIVGSVGISASGTADAFSNLPAAVSFAIAPYGADIDKLAARARSENHEVLLQVPMEPFDFPNNDPGPQTLLASLTSDQNIDRLHWLMSRFQGYVGLMNYMGARFVTSEQALGPVMRDVAKRGLIFVDDGASSRSVAGQLAGGQNLPFAKTDIVLDAVPTAVEIDRALARLEAIARDNGSAVGLATAQPATVARLAEWAQKVESRGFVLVPITMIAVKPKSS</sequence>
<dbReference type="InterPro" id="IPR011330">
    <property type="entry name" value="Glyco_hydro/deAcase_b/a-brl"/>
</dbReference>
<reference evidence="2 3" key="1">
    <citation type="submission" date="2018-07" db="EMBL/GenBank/DDBJ databases">
        <authorList>
            <person name="Quirk P.G."/>
            <person name="Krulwich T.A."/>
        </authorList>
    </citation>
    <scope>NUCLEOTIDE SEQUENCE [LARGE SCALE GENOMIC DNA]</scope>
    <source>
        <strain evidence="2 3">CC-BB4</strain>
    </source>
</reference>
<dbReference type="OrthoDB" id="9784811at2"/>
<dbReference type="RefSeq" id="WP_115693008.1">
    <property type="nucleotide sequence ID" value="NZ_CP031417.1"/>
</dbReference>
<organism evidence="2 3">
    <name type="scientific">Pseudolabrys taiwanensis</name>
    <dbReference type="NCBI Taxonomy" id="331696"/>
    <lineage>
        <taxon>Bacteria</taxon>
        <taxon>Pseudomonadati</taxon>
        <taxon>Pseudomonadota</taxon>
        <taxon>Alphaproteobacteria</taxon>
        <taxon>Hyphomicrobiales</taxon>
        <taxon>Xanthobacteraceae</taxon>
        <taxon>Pseudolabrys</taxon>
    </lineage>
</organism>
<accession>A0A346A0D2</accession>
<gene>
    <name evidence="2" type="ORF">DW352_20130</name>
</gene>
<feature type="region of interest" description="Disordered" evidence="1">
    <location>
        <begin position="84"/>
        <end position="129"/>
    </location>
</feature>
<dbReference type="Proteomes" id="UP000254889">
    <property type="component" value="Chromosome"/>
</dbReference>
<dbReference type="PANTHER" id="PTHR30105:SF2">
    <property type="entry name" value="DIVERGENT POLYSACCHARIDE DEACETYLASE SUPERFAMILY"/>
    <property type="match status" value="1"/>
</dbReference>
<dbReference type="GO" id="GO:0005975">
    <property type="term" value="P:carbohydrate metabolic process"/>
    <property type="evidence" value="ECO:0007669"/>
    <property type="project" value="InterPro"/>
</dbReference>